<keyword evidence="1" id="KW-1133">Transmembrane helix</keyword>
<keyword evidence="1" id="KW-0472">Membrane</keyword>
<name>A0ABV4NHN6_9VIBR</name>
<sequence>MESVKSIYGEIKLYFVSNWLVNAIAGIAVAIIVLFQIMNDMPVPQYLNAEVVNYYFDILVNLSLGYLVGTIFYILVVYYPERKKERKKERKELLLAQRPQFYFLVYSCDLNWQ</sequence>
<evidence type="ECO:0000313" key="2">
    <source>
        <dbReference type="EMBL" id="MFA0570833.1"/>
    </source>
</evidence>
<dbReference type="EMBL" id="JBFRUW010000138">
    <property type="protein sequence ID" value="MFA0570833.1"/>
    <property type="molecule type" value="Genomic_DNA"/>
</dbReference>
<organism evidence="2 3">
    <name type="scientific">Vibrio gallaecicus</name>
    <dbReference type="NCBI Taxonomy" id="552386"/>
    <lineage>
        <taxon>Bacteria</taxon>
        <taxon>Pseudomonadati</taxon>
        <taxon>Pseudomonadota</taxon>
        <taxon>Gammaproteobacteria</taxon>
        <taxon>Vibrionales</taxon>
        <taxon>Vibrionaceae</taxon>
        <taxon>Vibrio</taxon>
    </lineage>
</organism>
<proteinExistence type="predicted"/>
<dbReference type="Proteomes" id="UP001570417">
    <property type="component" value="Unassembled WGS sequence"/>
</dbReference>
<evidence type="ECO:0000313" key="3">
    <source>
        <dbReference type="Proteomes" id="UP001570417"/>
    </source>
</evidence>
<reference evidence="2 3" key="1">
    <citation type="journal article" date="2024" name="ISME J.">
        <title>Tailless and filamentous prophages are predominant in marine Vibrio.</title>
        <authorList>
            <person name="Steensen K."/>
            <person name="Seneca J."/>
            <person name="Bartlau N."/>
            <person name="Yu X.A."/>
            <person name="Hussain F.A."/>
            <person name="Polz M.F."/>
        </authorList>
    </citation>
    <scope>NUCLEOTIDE SEQUENCE [LARGE SCALE GENOMIC DNA]</scope>
    <source>
        <strain evidence="2 3">10N.222.51.A1</strain>
    </source>
</reference>
<feature type="transmembrane region" description="Helical" evidence="1">
    <location>
        <begin position="12"/>
        <end position="38"/>
    </location>
</feature>
<dbReference type="RefSeq" id="WP_372268597.1">
    <property type="nucleotide sequence ID" value="NZ_JBFRUW010000138.1"/>
</dbReference>
<evidence type="ECO:0000256" key="1">
    <source>
        <dbReference type="SAM" id="Phobius"/>
    </source>
</evidence>
<gene>
    <name evidence="2" type="ORF">AB4566_21525</name>
</gene>
<keyword evidence="1" id="KW-0812">Transmembrane</keyword>
<feature type="transmembrane region" description="Helical" evidence="1">
    <location>
        <begin position="58"/>
        <end position="80"/>
    </location>
</feature>
<protein>
    <submittedName>
        <fullName evidence="2">Uncharacterized protein</fullName>
    </submittedName>
</protein>
<keyword evidence="3" id="KW-1185">Reference proteome</keyword>
<accession>A0ABV4NHN6</accession>
<comment type="caution">
    <text evidence="2">The sequence shown here is derived from an EMBL/GenBank/DDBJ whole genome shotgun (WGS) entry which is preliminary data.</text>
</comment>